<evidence type="ECO:0000256" key="1">
    <source>
        <dbReference type="SAM" id="Phobius"/>
    </source>
</evidence>
<dbReference type="RefSeq" id="WP_150684654.1">
    <property type="nucleotide sequence ID" value="NZ_CABPSI010000003.1"/>
</dbReference>
<sequence>MRTITDLTRPAVRRDRERQDVAGTSARMAAVAPAWRQALVRWGWFVALWCAGVAGTALLALPFKLIIASAK</sequence>
<keyword evidence="3" id="KW-1185">Reference proteome</keyword>
<dbReference type="EMBL" id="CABPSI010000003">
    <property type="protein sequence ID" value="VVE17144.1"/>
    <property type="molecule type" value="Genomic_DNA"/>
</dbReference>
<reference evidence="2 3" key="1">
    <citation type="submission" date="2019-08" db="EMBL/GenBank/DDBJ databases">
        <authorList>
            <person name="Peeters C."/>
        </authorList>
    </citation>
    <scope>NUCLEOTIDE SEQUENCE [LARGE SCALE GENOMIC DNA]</scope>
    <source>
        <strain evidence="2 3">LMG 31115</strain>
    </source>
</reference>
<name>A0A5E4W0R5_9BURK</name>
<accession>A0A5E4W0R5</accession>
<keyword evidence="1" id="KW-1133">Transmembrane helix</keyword>
<protein>
    <recommendedName>
        <fullName evidence="4">DUF2474 domain-containing protein</fullName>
    </recommendedName>
</protein>
<feature type="transmembrane region" description="Helical" evidence="1">
    <location>
        <begin position="42"/>
        <end position="67"/>
    </location>
</feature>
<organism evidence="2 3">
    <name type="scientific">Pandoraea iniqua</name>
    <dbReference type="NCBI Taxonomy" id="2508288"/>
    <lineage>
        <taxon>Bacteria</taxon>
        <taxon>Pseudomonadati</taxon>
        <taxon>Pseudomonadota</taxon>
        <taxon>Betaproteobacteria</taxon>
        <taxon>Burkholderiales</taxon>
        <taxon>Burkholderiaceae</taxon>
        <taxon>Pandoraea</taxon>
    </lineage>
</organism>
<evidence type="ECO:0000313" key="3">
    <source>
        <dbReference type="Proteomes" id="UP000333828"/>
    </source>
</evidence>
<gene>
    <name evidence="2" type="ORF">PIN31115_02934</name>
</gene>
<evidence type="ECO:0008006" key="4">
    <source>
        <dbReference type="Google" id="ProtNLM"/>
    </source>
</evidence>
<proteinExistence type="predicted"/>
<dbReference type="Proteomes" id="UP000333828">
    <property type="component" value="Unassembled WGS sequence"/>
</dbReference>
<dbReference type="AlphaFoldDB" id="A0A5E4W0R5"/>
<evidence type="ECO:0000313" key="2">
    <source>
        <dbReference type="EMBL" id="VVE17144.1"/>
    </source>
</evidence>
<keyword evidence="1" id="KW-0472">Membrane</keyword>
<keyword evidence="1" id="KW-0812">Transmembrane</keyword>